<evidence type="ECO:0000313" key="1">
    <source>
        <dbReference type="EMBL" id="CAG8846926.1"/>
    </source>
</evidence>
<name>A0ABN7X352_GIGMA</name>
<evidence type="ECO:0000313" key="2">
    <source>
        <dbReference type="Proteomes" id="UP000789901"/>
    </source>
</evidence>
<sequence length="284" mass="32976">MESNSNKENVQTVIPHIFLSHNMEQQNITTVNLVTLERSLPSNCNYVIDSFESIEAFNFLGAFSEPFEVKFRVNICTINDIEKWFDEFSDLHKTTMRETQGQIIKGVKYLFSKRFHCIHSHVVKLKQGLKGKTDDHTDAETEIMNIDPYPCIISMRFHHNHPFASSHATSFRSISNETKETFFRLFHAGHNPTSAYNTYLEEIQYENNEEILADRAVCPHKHNIYYLYQKYLDQFIGARNGKEMFSRLVDEVAEFNSNEKDCALIQPYIAPTDTNSGQPFILVI</sequence>
<keyword evidence="2" id="KW-1185">Reference proteome</keyword>
<accession>A0ABN7X352</accession>
<reference evidence="1 2" key="1">
    <citation type="submission" date="2021-06" db="EMBL/GenBank/DDBJ databases">
        <authorList>
            <person name="Kallberg Y."/>
            <person name="Tangrot J."/>
            <person name="Rosling A."/>
        </authorList>
    </citation>
    <scope>NUCLEOTIDE SEQUENCE [LARGE SCALE GENOMIC DNA]</scope>
    <source>
        <strain evidence="1 2">120-4 pot B 10/14</strain>
    </source>
</reference>
<proteinExistence type="predicted"/>
<gene>
    <name evidence="1" type="ORF">GMARGA_LOCUS38408</name>
</gene>
<dbReference type="Proteomes" id="UP000789901">
    <property type="component" value="Unassembled WGS sequence"/>
</dbReference>
<dbReference type="PANTHER" id="PTHR35385">
    <property type="entry name" value="PROTEIN B, PUTATIVE-RELATED-RELATED"/>
    <property type="match status" value="1"/>
</dbReference>
<comment type="caution">
    <text evidence="1">The sequence shown here is derived from an EMBL/GenBank/DDBJ whole genome shotgun (WGS) entry which is preliminary data.</text>
</comment>
<organism evidence="1 2">
    <name type="scientific">Gigaspora margarita</name>
    <dbReference type="NCBI Taxonomy" id="4874"/>
    <lineage>
        <taxon>Eukaryota</taxon>
        <taxon>Fungi</taxon>
        <taxon>Fungi incertae sedis</taxon>
        <taxon>Mucoromycota</taxon>
        <taxon>Glomeromycotina</taxon>
        <taxon>Glomeromycetes</taxon>
        <taxon>Diversisporales</taxon>
        <taxon>Gigasporaceae</taxon>
        <taxon>Gigaspora</taxon>
    </lineage>
</organism>
<feature type="non-terminal residue" evidence="1">
    <location>
        <position position="284"/>
    </location>
</feature>
<dbReference type="EMBL" id="CAJVQB010085567">
    <property type="protein sequence ID" value="CAG8846926.1"/>
    <property type="molecule type" value="Genomic_DNA"/>
</dbReference>
<protein>
    <submittedName>
        <fullName evidence="1">34007_t:CDS:1</fullName>
    </submittedName>
</protein>
<dbReference type="PANTHER" id="PTHR35385:SF2">
    <property type="entry name" value="PROTEIN B, PUTATIVE-RELATED"/>
    <property type="match status" value="1"/>
</dbReference>